<organism evidence="7 8">
    <name type="scientific">Ladona fulva</name>
    <name type="common">Scarce chaser dragonfly</name>
    <name type="synonym">Libellula fulva</name>
    <dbReference type="NCBI Taxonomy" id="123851"/>
    <lineage>
        <taxon>Eukaryota</taxon>
        <taxon>Metazoa</taxon>
        <taxon>Ecdysozoa</taxon>
        <taxon>Arthropoda</taxon>
        <taxon>Hexapoda</taxon>
        <taxon>Insecta</taxon>
        <taxon>Pterygota</taxon>
        <taxon>Palaeoptera</taxon>
        <taxon>Odonata</taxon>
        <taxon>Epiprocta</taxon>
        <taxon>Anisoptera</taxon>
        <taxon>Libelluloidea</taxon>
        <taxon>Libellulidae</taxon>
        <taxon>Ladona</taxon>
    </lineage>
</organism>
<keyword evidence="5" id="KW-0812">Transmembrane</keyword>
<evidence type="ECO:0000256" key="2">
    <source>
        <dbReference type="ARBA" id="ARBA00022803"/>
    </source>
</evidence>
<feature type="compositionally biased region" description="Basic residues" evidence="4">
    <location>
        <begin position="161"/>
        <end position="174"/>
    </location>
</feature>
<evidence type="ECO:0000256" key="4">
    <source>
        <dbReference type="SAM" id="MobiDB-lite"/>
    </source>
</evidence>
<name>A0A8K0JU32_LADFU</name>
<dbReference type="InterPro" id="IPR013618">
    <property type="entry name" value="TMTC_DUF1736"/>
</dbReference>
<evidence type="ECO:0000256" key="1">
    <source>
        <dbReference type="ARBA" id="ARBA00022737"/>
    </source>
</evidence>
<evidence type="ECO:0000256" key="3">
    <source>
        <dbReference type="ARBA" id="ARBA00023136"/>
    </source>
</evidence>
<proteinExistence type="predicted"/>
<feature type="transmembrane region" description="Helical" evidence="5">
    <location>
        <begin position="272"/>
        <end position="296"/>
    </location>
</feature>
<reference evidence="7" key="1">
    <citation type="submission" date="2013-04" db="EMBL/GenBank/DDBJ databases">
        <authorList>
            <person name="Qu J."/>
            <person name="Murali S.C."/>
            <person name="Bandaranaike D."/>
            <person name="Bellair M."/>
            <person name="Blankenburg K."/>
            <person name="Chao H."/>
            <person name="Dinh H."/>
            <person name="Doddapaneni H."/>
            <person name="Downs B."/>
            <person name="Dugan-Rocha S."/>
            <person name="Elkadiri S."/>
            <person name="Gnanaolivu R.D."/>
            <person name="Hernandez B."/>
            <person name="Javaid M."/>
            <person name="Jayaseelan J.C."/>
            <person name="Lee S."/>
            <person name="Li M."/>
            <person name="Ming W."/>
            <person name="Munidasa M."/>
            <person name="Muniz J."/>
            <person name="Nguyen L."/>
            <person name="Ongeri F."/>
            <person name="Osuji N."/>
            <person name="Pu L.-L."/>
            <person name="Puazo M."/>
            <person name="Qu C."/>
            <person name="Quiroz J."/>
            <person name="Raj R."/>
            <person name="Weissenberger G."/>
            <person name="Xin Y."/>
            <person name="Zou X."/>
            <person name="Han Y."/>
            <person name="Richards S."/>
            <person name="Worley K."/>
            <person name="Muzny D."/>
            <person name="Gibbs R."/>
        </authorList>
    </citation>
    <scope>NUCLEOTIDE SEQUENCE</scope>
    <source>
        <strain evidence="7">Sampled in the wild</strain>
    </source>
</reference>
<dbReference type="OrthoDB" id="1658288at2759"/>
<feature type="transmembrane region" description="Helical" evidence="5">
    <location>
        <begin position="83"/>
        <end position="103"/>
    </location>
</feature>
<dbReference type="GO" id="GO:0035269">
    <property type="term" value="P:protein O-linked glycosylation via mannose"/>
    <property type="evidence" value="ECO:0007669"/>
    <property type="project" value="TreeGrafter"/>
</dbReference>
<dbReference type="InterPro" id="IPR052384">
    <property type="entry name" value="TMTC_O-mannosyltransferase"/>
</dbReference>
<keyword evidence="3 5" id="KW-0472">Membrane</keyword>
<keyword evidence="1" id="KW-0677">Repeat</keyword>
<feature type="region of interest" description="Disordered" evidence="4">
    <location>
        <begin position="152"/>
        <end position="177"/>
    </location>
</feature>
<dbReference type="AlphaFoldDB" id="A0A8K0JU32"/>
<sequence>MDVELRSEAKKLLFTLNKELKRDIVLAEALRRRRTVCESLLVLGAALAFILHLRLAVVTGGLSSAAPRFAAADNPAAAPSSGPLTRLLTFAFLPAFNFGLLLLPRRLSFDWSMDAVPRLSSLGDPRNVVSLFFYAALLRIAIRSASRLARSKQQSLQKIQRPYRRPPRTHRQGHRGPCNGTLPLTAAACSSCKGSVLHYHQRCLGNNNNNNHLVSSGTKHISSQTIPTESAPCCTCCCPMLVLGPRRLRRCVPLPSQESSLVPHQSLGPSELVLVTLAMLALPFLPASNLFFHVGFVVAERVLYLPSAGYCILVAIGAKAVWGRFVRTRTLRMVLLCGVLVLLVSMGARTVRRNRDWQDEESLYRSGIAVNPPKEFRNVFV</sequence>
<gene>
    <name evidence="7" type="ORF">J437_LFUL002764</name>
</gene>
<dbReference type="PANTHER" id="PTHR44216">
    <property type="entry name" value="PROTEIN O-MANNOSYL-TRANSFERASE TMTC2"/>
    <property type="match status" value="1"/>
</dbReference>
<comment type="caution">
    <text evidence="7">The sequence shown here is derived from an EMBL/GenBank/DDBJ whole genome shotgun (WGS) entry which is preliminary data.</text>
</comment>
<protein>
    <recommendedName>
        <fullName evidence="6">DUF1736 domain-containing protein</fullName>
    </recommendedName>
</protein>
<feature type="domain" description="DUF1736" evidence="6">
    <location>
        <begin position="65"/>
        <end position="137"/>
    </location>
</feature>
<evidence type="ECO:0000256" key="5">
    <source>
        <dbReference type="SAM" id="Phobius"/>
    </source>
</evidence>
<evidence type="ECO:0000313" key="7">
    <source>
        <dbReference type="EMBL" id="KAG8222707.1"/>
    </source>
</evidence>
<accession>A0A8K0JU32</accession>
<feature type="transmembrane region" description="Helical" evidence="5">
    <location>
        <begin position="302"/>
        <end position="322"/>
    </location>
</feature>
<evidence type="ECO:0000313" key="8">
    <source>
        <dbReference type="Proteomes" id="UP000792457"/>
    </source>
</evidence>
<keyword evidence="2" id="KW-0802">TPR repeat</keyword>
<dbReference type="GO" id="GO:0005789">
    <property type="term" value="C:endoplasmic reticulum membrane"/>
    <property type="evidence" value="ECO:0007669"/>
    <property type="project" value="TreeGrafter"/>
</dbReference>
<feature type="transmembrane region" description="Helical" evidence="5">
    <location>
        <begin position="334"/>
        <end position="351"/>
    </location>
</feature>
<keyword evidence="8" id="KW-1185">Reference proteome</keyword>
<evidence type="ECO:0000259" key="6">
    <source>
        <dbReference type="Pfam" id="PF08409"/>
    </source>
</evidence>
<dbReference type="EMBL" id="KZ308141">
    <property type="protein sequence ID" value="KAG8222707.1"/>
    <property type="molecule type" value="Genomic_DNA"/>
</dbReference>
<feature type="transmembrane region" description="Helical" evidence="5">
    <location>
        <begin position="40"/>
        <end position="63"/>
    </location>
</feature>
<dbReference type="PANTHER" id="PTHR44216:SF3">
    <property type="entry name" value="PROTEIN O-MANNOSYL-TRANSFERASE TMTC2"/>
    <property type="match status" value="1"/>
</dbReference>
<dbReference type="Proteomes" id="UP000792457">
    <property type="component" value="Unassembled WGS sequence"/>
</dbReference>
<reference evidence="7" key="2">
    <citation type="submission" date="2017-10" db="EMBL/GenBank/DDBJ databases">
        <title>Ladona fulva Genome sequencing and assembly.</title>
        <authorList>
            <person name="Murali S."/>
            <person name="Richards S."/>
            <person name="Bandaranaike D."/>
            <person name="Bellair M."/>
            <person name="Blankenburg K."/>
            <person name="Chao H."/>
            <person name="Dinh H."/>
            <person name="Doddapaneni H."/>
            <person name="Dugan-Rocha S."/>
            <person name="Elkadiri S."/>
            <person name="Gnanaolivu R."/>
            <person name="Hernandez B."/>
            <person name="Skinner E."/>
            <person name="Javaid M."/>
            <person name="Lee S."/>
            <person name="Li M."/>
            <person name="Ming W."/>
            <person name="Munidasa M."/>
            <person name="Muniz J."/>
            <person name="Nguyen L."/>
            <person name="Hughes D."/>
            <person name="Osuji N."/>
            <person name="Pu L.-L."/>
            <person name="Puazo M."/>
            <person name="Qu C."/>
            <person name="Quiroz J."/>
            <person name="Raj R."/>
            <person name="Weissenberger G."/>
            <person name="Xin Y."/>
            <person name="Zou X."/>
            <person name="Han Y."/>
            <person name="Worley K."/>
            <person name="Muzny D."/>
            <person name="Gibbs R."/>
        </authorList>
    </citation>
    <scope>NUCLEOTIDE SEQUENCE</scope>
    <source>
        <strain evidence="7">Sampled in the wild</strain>
    </source>
</reference>
<dbReference type="GO" id="GO:0000030">
    <property type="term" value="F:mannosyltransferase activity"/>
    <property type="evidence" value="ECO:0007669"/>
    <property type="project" value="TreeGrafter"/>
</dbReference>
<dbReference type="Pfam" id="PF08409">
    <property type="entry name" value="TMTC_DUF1736"/>
    <property type="match status" value="1"/>
</dbReference>
<keyword evidence="5" id="KW-1133">Transmembrane helix</keyword>